<keyword evidence="3" id="KW-1185">Reference proteome</keyword>
<dbReference type="Proteomes" id="UP000006860">
    <property type="component" value="Chromosome"/>
</dbReference>
<dbReference type="EMBL" id="CP002546">
    <property type="protein sequence ID" value="ADY60834.1"/>
    <property type="molecule type" value="Genomic_DNA"/>
</dbReference>
<dbReference type="SUPFAM" id="SSF49899">
    <property type="entry name" value="Concanavalin A-like lectins/glucanases"/>
    <property type="match status" value="1"/>
</dbReference>
<accession>F0SK77</accession>
<feature type="chain" id="PRO_5003258632" evidence="1">
    <location>
        <begin position="28"/>
        <end position="722"/>
    </location>
</feature>
<evidence type="ECO:0000256" key="1">
    <source>
        <dbReference type="SAM" id="SignalP"/>
    </source>
</evidence>
<evidence type="ECO:0000313" key="2">
    <source>
        <dbReference type="EMBL" id="ADY60834.1"/>
    </source>
</evidence>
<dbReference type="InterPro" id="IPR013320">
    <property type="entry name" value="ConA-like_dom_sf"/>
</dbReference>
<dbReference type="OrthoDB" id="9790058at2"/>
<organism evidence="2 3">
    <name type="scientific">Rubinisphaera brasiliensis (strain ATCC 49424 / DSM 5305 / JCM 21570 / IAM 15109 / NBRC 103401 / IFAM 1448)</name>
    <name type="common">Planctomyces brasiliensis</name>
    <dbReference type="NCBI Taxonomy" id="756272"/>
    <lineage>
        <taxon>Bacteria</taxon>
        <taxon>Pseudomonadati</taxon>
        <taxon>Planctomycetota</taxon>
        <taxon>Planctomycetia</taxon>
        <taxon>Planctomycetales</taxon>
        <taxon>Planctomycetaceae</taxon>
        <taxon>Rubinisphaera</taxon>
    </lineage>
</organism>
<reference evidence="3" key="1">
    <citation type="submission" date="2011-02" db="EMBL/GenBank/DDBJ databases">
        <title>The complete genome of Planctomyces brasiliensis DSM 5305.</title>
        <authorList>
            <person name="Lucas S."/>
            <person name="Copeland A."/>
            <person name="Lapidus A."/>
            <person name="Bruce D."/>
            <person name="Goodwin L."/>
            <person name="Pitluck S."/>
            <person name="Kyrpides N."/>
            <person name="Mavromatis K."/>
            <person name="Pagani I."/>
            <person name="Ivanova N."/>
            <person name="Ovchinnikova G."/>
            <person name="Lu M."/>
            <person name="Detter J.C."/>
            <person name="Han C."/>
            <person name="Land M."/>
            <person name="Hauser L."/>
            <person name="Markowitz V."/>
            <person name="Cheng J.-F."/>
            <person name="Hugenholtz P."/>
            <person name="Woyke T."/>
            <person name="Wu D."/>
            <person name="Tindall B."/>
            <person name="Pomrenke H.G."/>
            <person name="Brambilla E."/>
            <person name="Klenk H.-P."/>
            <person name="Eisen J.A."/>
        </authorList>
    </citation>
    <scope>NUCLEOTIDE SEQUENCE [LARGE SCALE GENOMIC DNA]</scope>
    <source>
        <strain evidence="3">ATCC 49424 / DSM 5305 / JCM 21570 / IAM 15109 / NBRC 103401 / IFAM 1448</strain>
    </source>
</reference>
<feature type="signal peptide" evidence="1">
    <location>
        <begin position="1"/>
        <end position="27"/>
    </location>
</feature>
<evidence type="ECO:0000313" key="3">
    <source>
        <dbReference type="Proteomes" id="UP000006860"/>
    </source>
</evidence>
<dbReference type="Gene3D" id="2.60.120.200">
    <property type="match status" value="1"/>
</dbReference>
<sequence>MRIKRTAFRICLLAAGCVLAISSPASADLKVGTALVDVTPVQLPAIINGGFLSRQADKVVSPLHARTLVLDEGGERIAIVVVDSCMIPRLLLDDAKALAAMKTDIPADRILISATHTHTAAASMSCLGTEADPNYVPYLRERLAAAIVEAESNLQPARVGFGSIDCPDFTASRRWILRPDRMQTDPFGNKSVRANMHTARTFDDVTGPTGPEDPSLSMIAFQSLDGKPLAVLANFSMHYYGTQPISSDYFGVFCNSLSKKITNTEGGDSDEASDEPECLSILSHGCSGDIWRRDYFDHTQETQPGSNMTEYAELLAGEAKKAYEQIEFRSVAPLRMIERRITLKYRVPDAQQLQWAQQIVEAMGDRPPKDKTEVYAREAIILHERQSTEVVLQAIQLGDIAIATTPNETYALTGLKVKLQSPLAQTMVIELANGGDGYIPPPEQHYLGGYNTWPARSAGLEVQAEPKIVENLLEMLEQLTDQERAVYQSAGKQWEESVLSLDPVAFYRLDEFAPSAALDRSGHSRTGFLEPGVSMFLEGPQLDSEKPESAAACNRAVHFSGSRLNANLNGVGEEYTVICRFWNGMPTDGRDTTGWIFSRGHDFGLGANSLHIGIGGNATKPGRLIVQQGEDVVAVGQAETKRHSWHSLAIVCDGKNVSLFLDGVAAPELTAALKSVPPSSMPFFFAGRSDRKDAFEGRMDEIAIFNRKLSPAELTELVPKQK</sequence>
<dbReference type="HOGENOM" id="CLU_383037_0_0_0"/>
<proteinExistence type="predicted"/>
<dbReference type="AlphaFoldDB" id="F0SK77"/>
<gene>
    <name evidence="2" type="ordered locus">Plabr_3237</name>
</gene>
<name>F0SK77_RUBBR</name>
<dbReference type="RefSeq" id="WP_013629555.1">
    <property type="nucleotide sequence ID" value="NC_015174.1"/>
</dbReference>
<protein>
    <submittedName>
        <fullName evidence="2">Laminin G sub domain 2</fullName>
    </submittedName>
</protein>
<dbReference type="STRING" id="756272.Plabr_3237"/>
<dbReference type="KEGG" id="pbs:Plabr_3237"/>
<keyword evidence="1" id="KW-0732">Signal</keyword>
<dbReference type="Pfam" id="PF13385">
    <property type="entry name" value="Laminin_G_3"/>
    <property type="match status" value="1"/>
</dbReference>
<dbReference type="eggNOG" id="COG3356">
    <property type="taxonomic scope" value="Bacteria"/>
</dbReference>